<reference evidence="9" key="1">
    <citation type="submission" date="2025-08" db="UniProtKB">
        <authorList>
            <consortium name="RefSeq"/>
        </authorList>
    </citation>
    <scope>IDENTIFICATION</scope>
    <source>
        <strain evidence="9">15112-1751.03</strain>
        <tissue evidence="9">Whole Adult</tissue>
    </source>
</reference>
<evidence type="ECO:0000256" key="6">
    <source>
        <dbReference type="PROSITE-ProRule" id="PRU10141"/>
    </source>
</evidence>
<evidence type="ECO:0000259" key="7">
    <source>
        <dbReference type="PROSITE" id="PS50011"/>
    </source>
</evidence>
<dbReference type="RefSeq" id="XP_051864768.1">
    <property type="nucleotide sequence ID" value="XM_052008808.1"/>
</dbReference>
<protein>
    <submittedName>
        <fullName evidence="9">Serine/threonine-protein kinase tousled-like 2</fullName>
    </submittedName>
</protein>
<dbReference type="PROSITE" id="PS50011">
    <property type="entry name" value="PROTEIN_KINASE_DOM"/>
    <property type="match status" value="1"/>
</dbReference>
<keyword evidence="5 6" id="KW-0067">ATP-binding</keyword>
<dbReference type="CDD" id="cd13990">
    <property type="entry name" value="STKc_TLK"/>
    <property type="match status" value="1"/>
</dbReference>
<dbReference type="FunFam" id="1.10.510.10:FF:000698">
    <property type="entry name" value="Serine/threonine-protein kinase tousled-like 1"/>
    <property type="match status" value="1"/>
</dbReference>
<dbReference type="GO" id="GO:0005524">
    <property type="term" value="F:ATP binding"/>
    <property type="evidence" value="ECO:0007669"/>
    <property type="project" value="UniProtKB-UniRule"/>
</dbReference>
<dbReference type="SUPFAM" id="SSF56112">
    <property type="entry name" value="Protein kinase-like (PK-like)"/>
    <property type="match status" value="1"/>
</dbReference>
<dbReference type="AlphaFoldDB" id="A0A9C6TB34"/>
<feature type="domain" description="Protein kinase" evidence="7">
    <location>
        <begin position="256"/>
        <end position="535"/>
    </location>
</feature>
<dbReference type="OrthoDB" id="346907at2759"/>
<evidence type="ECO:0000256" key="4">
    <source>
        <dbReference type="ARBA" id="ARBA00022777"/>
    </source>
</evidence>
<evidence type="ECO:0000256" key="2">
    <source>
        <dbReference type="ARBA" id="ARBA00022679"/>
    </source>
</evidence>
<sequence>MLVNFLSKRCHHQTLALIEQQKSHIAKCIDVIKRLLTERCSIEKKEARVRSMENRLRLGQFVVQRRGKTLNEHWTNGSAFQEIGRRREAIVAEREEIERLKELLLQQRQSEFDRNSNIYQQCTEEYHQQQHEQLNSNLNESSQLSEKGLPITTVGPGSTGYFGSDGFASFDSGNLCKVVKFVKPDRKSNEYTAQEYYQHDEMLKLRQNALKKEDADLQRELESLVCQRGVHIREVKRIQNEDQSIYNNNPVLNDRYLLLTLLGKGGYSEVYKAFDLKEQRYAACKIHQLNNNWSEVKKANYFRHALREYNIHMSMDSPLIVKLYDVFEVDANSFCTVMEYCDGPDLSHYLQQHKTIPERQARSIIMQIASALKYLNEIKPPVIHYDIKPGNILLSEGNVCGAIKLTDFGLSKVMDIENYEPDDGMDLTSQGAGTLWYLPPECFVVGDDPPKICSKVDVWSLGVVFYQCLYGKKPFAHNISPAVIVKEKLILNASEVQFPNEPNVSNEAKNFIRCCLTHCKEDRMNVFELAQHEYIQPRVTKQQQQKLDLSAKQQHNS</sequence>
<keyword evidence="1" id="KW-0723">Serine/threonine-protein kinase</keyword>
<evidence type="ECO:0000256" key="5">
    <source>
        <dbReference type="ARBA" id="ARBA00022840"/>
    </source>
</evidence>
<keyword evidence="2" id="KW-0808">Transferase</keyword>
<dbReference type="InterPro" id="IPR000719">
    <property type="entry name" value="Prot_kinase_dom"/>
</dbReference>
<dbReference type="InterPro" id="IPR017441">
    <property type="entry name" value="Protein_kinase_ATP_BS"/>
</dbReference>
<dbReference type="Pfam" id="PF00069">
    <property type="entry name" value="Pkinase"/>
    <property type="match status" value="1"/>
</dbReference>
<gene>
    <name evidence="9" type="primary">LOC117566867</name>
</gene>
<dbReference type="PROSITE" id="PS00108">
    <property type="entry name" value="PROTEIN_KINASE_ST"/>
    <property type="match status" value="1"/>
</dbReference>
<name>A0A9C6TB34_DROAB</name>
<evidence type="ECO:0000256" key="3">
    <source>
        <dbReference type="ARBA" id="ARBA00022741"/>
    </source>
</evidence>
<dbReference type="GO" id="GO:0004674">
    <property type="term" value="F:protein serine/threonine kinase activity"/>
    <property type="evidence" value="ECO:0007669"/>
    <property type="project" value="UniProtKB-KW"/>
</dbReference>
<dbReference type="GO" id="GO:0005634">
    <property type="term" value="C:nucleus"/>
    <property type="evidence" value="ECO:0007669"/>
    <property type="project" value="TreeGrafter"/>
</dbReference>
<keyword evidence="8" id="KW-1185">Reference proteome</keyword>
<organism evidence="8 9">
    <name type="scientific">Drosophila albomicans</name>
    <name type="common">Fruit fly</name>
    <dbReference type="NCBI Taxonomy" id="7291"/>
    <lineage>
        <taxon>Eukaryota</taxon>
        <taxon>Metazoa</taxon>
        <taxon>Ecdysozoa</taxon>
        <taxon>Arthropoda</taxon>
        <taxon>Hexapoda</taxon>
        <taxon>Insecta</taxon>
        <taxon>Pterygota</taxon>
        <taxon>Neoptera</taxon>
        <taxon>Endopterygota</taxon>
        <taxon>Diptera</taxon>
        <taxon>Brachycera</taxon>
        <taxon>Muscomorpha</taxon>
        <taxon>Ephydroidea</taxon>
        <taxon>Drosophilidae</taxon>
        <taxon>Drosophila</taxon>
    </lineage>
</organism>
<dbReference type="InterPro" id="IPR011009">
    <property type="entry name" value="Kinase-like_dom_sf"/>
</dbReference>
<dbReference type="PANTHER" id="PTHR22974">
    <property type="entry name" value="MIXED LINEAGE PROTEIN KINASE"/>
    <property type="match status" value="1"/>
</dbReference>
<dbReference type="GO" id="GO:0007059">
    <property type="term" value="P:chromosome segregation"/>
    <property type="evidence" value="ECO:0007669"/>
    <property type="project" value="TreeGrafter"/>
</dbReference>
<dbReference type="Proteomes" id="UP000515160">
    <property type="component" value="Chromosome X"/>
</dbReference>
<dbReference type="PROSITE" id="PS00107">
    <property type="entry name" value="PROTEIN_KINASE_ATP"/>
    <property type="match status" value="1"/>
</dbReference>
<proteinExistence type="predicted"/>
<accession>A0A9C6TB34</accession>
<keyword evidence="3 6" id="KW-0547">Nucleotide-binding</keyword>
<evidence type="ECO:0000256" key="1">
    <source>
        <dbReference type="ARBA" id="ARBA00022527"/>
    </source>
</evidence>
<dbReference type="InterPro" id="IPR008271">
    <property type="entry name" value="Ser/Thr_kinase_AS"/>
</dbReference>
<dbReference type="SMART" id="SM00220">
    <property type="entry name" value="S_TKc"/>
    <property type="match status" value="1"/>
</dbReference>
<keyword evidence="4" id="KW-0418">Kinase</keyword>
<dbReference type="PANTHER" id="PTHR22974:SF23">
    <property type="entry name" value="TOUSLED-LIKE KINASE, ISOFORM G"/>
    <property type="match status" value="1"/>
</dbReference>
<dbReference type="Gene3D" id="1.10.510.10">
    <property type="entry name" value="Transferase(Phosphotransferase) domain 1"/>
    <property type="match status" value="1"/>
</dbReference>
<dbReference type="GeneID" id="117566867"/>
<evidence type="ECO:0000313" key="9">
    <source>
        <dbReference type="RefSeq" id="XP_051864768.1"/>
    </source>
</evidence>
<evidence type="ECO:0000313" key="8">
    <source>
        <dbReference type="Proteomes" id="UP000515160"/>
    </source>
</evidence>
<feature type="binding site" evidence="6">
    <location>
        <position position="285"/>
    </location>
    <ligand>
        <name>ATP</name>
        <dbReference type="ChEBI" id="CHEBI:30616"/>
    </ligand>
</feature>
<dbReference type="GO" id="GO:0035556">
    <property type="term" value="P:intracellular signal transduction"/>
    <property type="evidence" value="ECO:0007669"/>
    <property type="project" value="TreeGrafter"/>
</dbReference>